<keyword evidence="3" id="KW-0378">Hydrolase</keyword>
<keyword evidence="4" id="KW-1185">Reference proteome</keyword>
<feature type="transmembrane region" description="Helical" evidence="1">
    <location>
        <begin position="445"/>
        <end position="462"/>
    </location>
</feature>
<dbReference type="SMART" id="SM00065">
    <property type="entry name" value="GAF"/>
    <property type="match status" value="1"/>
</dbReference>
<dbReference type="EMBL" id="FOOX01000014">
    <property type="protein sequence ID" value="SFH03506.1"/>
    <property type="molecule type" value="Genomic_DNA"/>
</dbReference>
<name>A0A1I2WT28_9FIRM</name>
<reference evidence="4" key="1">
    <citation type="submission" date="2016-10" db="EMBL/GenBank/DDBJ databases">
        <authorList>
            <person name="Varghese N."/>
            <person name="Submissions S."/>
        </authorList>
    </citation>
    <scope>NUCLEOTIDE SEQUENCE [LARGE SCALE GENOMIC DNA]</scope>
    <source>
        <strain evidence="4">DSM 17038</strain>
    </source>
</reference>
<dbReference type="InterPro" id="IPR003675">
    <property type="entry name" value="Rce1/LyrA-like_dom"/>
</dbReference>
<evidence type="ECO:0000256" key="1">
    <source>
        <dbReference type="SAM" id="Phobius"/>
    </source>
</evidence>
<evidence type="ECO:0000259" key="2">
    <source>
        <dbReference type="SMART" id="SM00065"/>
    </source>
</evidence>
<protein>
    <submittedName>
        <fullName evidence="3">Membrane protease YdiL, CAAX protease family</fullName>
    </submittedName>
</protein>
<evidence type="ECO:0000313" key="3">
    <source>
        <dbReference type="EMBL" id="SFH03506.1"/>
    </source>
</evidence>
<dbReference type="Proteomes" id="UP000199337">
    <property type="component" value="Unassembled WGS sequence"/>
</dbReference>
<dbReference type="GO" id="GO:0004175">
    <property type="term" value="F:endopeptidase activity"/>
    <property type="evidence" value="ECO:0007669"/>
    <property type="project" value="UniProtKB-ARBA"/>
</dbReference>
<dbReference type="InterPro" id="IPR003018">
    <property type="entry name" value="GAF"/>
</dbReference>
<feature type="transmembrane region" description="Helical" evidence="1">
    <location>
        <begin position="348"/>
        <end position="369"/>
    </location>
</feature>
<feature type="transmembrane region" description="Helical" evidence="1">
    <location>
        <begin position="307"/>
        <end position="328"/>
    </location>
</feature>
<keyword evidence="1" id="KW-0812">Transmembrane</keyword>
<dbReference type="GO" id="GO:0006508">
    <property type="term" value="P:proteolysis"/>
    <property type="evidence" value="ECO:0007669"/>
    <property type="project" value="UniProtKB-KW"/>
</dbReference>
<feature type="domain" description="GAF" evidence="2">
    <location>
        <begin position="115"/>
        <end position="254"/>
    </location>
</feature>
<dbReference type="SUPFAM" id="SSF55781">
    <property type="entry name" value="GAF domain-like"/>
    <property type="match status" value="1"/>
</dbReference>
<dbReference type="OrthoDB" id="9798833at2"/>
<feature type="transmembrane region" description="Helical" evidence="1">
    <location>
        <begin position="469"/>
        <end position="489"/>
    </location>
</feature>
<accession>A0A1I2WT28</accession>
<keyword evidence="1" id="KW-1133">Transmembrane helix</keyword>
<dbReference type="STRING" id="341036.SAMN05660649_03592"/>
<organism evidence="3 4">
    <name type="scientific">Desulfotruncus arcticus DSM 17038</name>
    <dbReference type="NCBI Taxonomy" id="1121424"/>
    <lineage>
        <taxon>Bacteria</taxon>
        <taxon>Bacillati</taxon>
        <taxon>Bacillota</taxon>
        <taxon>Clostridia</taxon>
        <taxon>Eubacteriales</taxon>
        <taxon>Desulfallaceae</taxon>
        <taxon>Desulfotruncus</taxon>
    </lineage>
</organism>
<feature type="transmembrane region" description="Helical" evidence="1">
    <location>
        <begin position="280"/>
        <end position="301"/>
    </location>
</feature>
<proteinExistence type="predicted"/>
<dbReference type="InterPro" id="IPR029016">
    <property type="entry name" value="GAF-like_dom_sf"/>
</dbReference>
<dbReference type="Pfam" id="PF13185">
    <property type="entry name" value="GAF_2"/>
    <property type="match status" value="1"/>
</dbReference>
<feature type="transmembrane region" description="Helical" evidence="1">
    <location>
        <begin position="421"/>
        <end position="439"/>
    </location>
</feature>
<sequence length="496" mass="55262">MSKEPLVKLISKKDFKAFITDMETLMQSPICIKDAAGNVLIGSVGKTAYEYPVKYGEIRAGQVCGEKDVSTVADLINLRLDMEHEKKSLGRELLEKYREITFYFNITEQLAGNLELKDTSRYLIAEAKRLIKTGDVTIVLLENNEKEILASSESEDYARDKLMACRSVIDSVVANVKSEVINTLPADHRYIDGNVKVSSLICAPLAIKSKVLGVMLVSSEQPVDFTAGDLKLLSTVAYQTAAAIENAKLFARLKETIADLKQKKEELTASIKIRMEFGQIFISVVLMVCLYTFLIVMLNKINAGDGIIYIISRLIEVTFVLANVWLVFRSGLPLSSFGLTLENGKKSILESLAVSFLLMFALVVLKYYLVKTVPAFHNETVFAWQYLGWDYATYILVAPLQEFLCRGVLQGSIHRFLVGRFNWLWAVILTSSLFGVFHIHESLELGITAIIGGILWGGLYIRHKNLIGVSINHFLIGNWLGVLGLWNLITHSGTGG</sequence>
<keyword evidence="1" id="KW-0472">Membrane</keyword>
<dbReference type="Gene3D" id="3.30.450.40">
    <property type="match status" value="1"/>
</dbReference>
<keyword evidence="3" id="KW-0645">Protease</keyword>
<gene>
    <name evidence="3" type="ORF">SAMN05660649_03592</name>
</gene>
<evidence type="ECO:0000313" key="4">
    <source>
        <dbReference type="Proteomes" id="UP000199337"/>
    </source>
</evidence>
<dbReference type="RefSeq" id="WP_092472864.1">
    <property type="nucleotide sequence ID" value="NZ_FOOX01000014.1"/>
</dbReference>
<dbReference type="AlphaFoldDB" id="A0A1I2WT28"/>
<dbReference type="Pfam" id="PF02517">
    <property type="entry name" value="Rce1-like"/>
    <property type="match status" value="1"/>
</dbReference>
<dbReference type="GO" id="GO:0080120">
    <property type="term" value="P:CAAX-box protein maturation"/>
    <property type="evidence" value="ECO:0007669"/>
    <property type="project" value="UniProtKB-ARBA"/>
</dbReference>